<evidence type="ECO:0000313" key="2">
    <source>
        <dbReference type="EMBL" id="GCC51214.1"/>
    </source>
</evidence>
<feature type="signal peptide" evidence="1">
    <location>
        <begin position="1"/>
        <end position="19"/>
    </location>
</feature>
<comment type="caution">
    <text evidence="2">The sequence shown here is derived from an EMBL/GenBank/DDBJ whole genome shotgun (WGS) entry which is preliminary data.</text>
</comment>
<reference evidence="2 3" key="1">
    <citation type="submission" date="2018-11" db="EMBL/GenBank/DDBJ databases">
        <title>Chryseotalea sanarue gen. nov., sp., nov., a member of the family Cytophagaceae, isolated from a brackish lake in Hamamatsu Japan.</title>
        <authorList>
            <person name="Maejima Y."/>
            <person name="Iino T."/>
            <person name="Muraguchi Y."/>
            <person name="Fukuda K."/>
            <person name="Ohkuma M."/>
            <person name="Moriuchi R."/>
            <person name="Dohra H."/>
            <person name="Kimbara K."/>
            <person name="Shintani M."/>
        </authorList>
    </citation>
    <scope>NUCLEOTIDE SEQUENCE [LARGE SCALE GENOMIC DNA]</scope>
    <source>
        <strain evidence="2 3">Ys</strain>
    </source>
</reference>
<evidence type="ECO:0000313" key="3">
    <source>
        <dbReference type="Proteomes" id="UP000288227"/>
    </source>
</evidence>
<keyword evidence="3" id="KW-1185">Reference proteome</keyword>
<protein>
    <submittedName>
        <fullName evidence="2">Outer membrane protein</fullName>
    </submittedName>
</protein>
<dbReference type="SUPFAM" id="SSF69304">
    <property type="entry name" value="Tricorn protease N-terminal domain"/>
    <property type="match status" value="1"/>
</dbReference>
<dbReference type="AlphaFoldDB" id="A0A401U8K9"/>
<dbReference type="OrthoDB" id="911314at2"/>
<dbReference type="RefSeq" id="WP_127121846.1">
    <property type="nucleotide sequence ID" value="NZ_BHXQ01000002.1"/>
</dbReference>
<dbReference type="Pfam" id="PF07676">
    <property type="entry name" value="PD40"/>
    <property type="match status" value="2"/>
</dbReference>
<organism evidence="2 3">
    <name type="scientific">Chryseotalea sanaruensis</name>
    <dbReference type="NCBI Taxonomy" id="2482724"/>
    <lineage>
        <taxon>Bacteria</taxon>
        <taxon>Pseudomonadati</taxon>
        <taxon>Bacteroidota</taxon>
        <taxon>Cytophagia</taxon>
        <taxon>Cytophagales</taxon>
        <taxon>Chryseotaleaceae</taxon>
        <taxon>Chryseotalea</taxon>
    </lineage>
</organism>
<dbReference type="Gene3D" id="2.120.10.30">
    <property type="entry name" value="TolB, C-terminal domain"/>
    <property type="match status" value="1"/>
</dbReference>
<keyword evidence="1" id="KW-0732">Signal</keyword>
<feature type="chain" id="PRO_5019067192" evidence="1">
    <location>
        <begin position="20"/>
        <end position="528"/>
    </location>
</feature>
<accession>A0A401U8K9</accession>
<dbReference type="Proteomes" id="UP000288227">
    <property type="component" value="Unassembled WGS sequence"/>
</dbReference>
<name>A0A401U8K9_9BACT</name>
<evidence type="ECO:0000256" key="1">
    <source>
        <dbReference type="SAM" id="SignalP"/>
    </source>
</evidence>
<dbReference type="InterPro" id="IPR011042">
    <property type="entry name" value="6-blade_b-propeller_TolB-like"/>
</dbReference>
<dbReference type="EMBL" id="BHXQ01000002">
    <property type="protein sequence ID" value="GCC51214.1"/>
    <property type="molecule type" value="Genomic_DNA"/>
</dbReference>
<gene>
    <name evidence="2" type="ORF">SanaruYs_14340</name>
</gene>
<dbReference type="InterPro" id="IPR011659">
    <property type="entry name" value="WD40"/>
</dbReference>
<sequence>MKYIIIFLLLISGATQSFSQPKSVRKLPHPLNQPSLNTYAPYISFDGNALIFLNDYTDDGNLALNYSKRVGADWSAPVILPPTYSNMLTFVRGFTLSPDGQTLYLTSQLSNGIGAFDIYSCALKGSTFSAPVNIGLPVNSRLNDASPSITADGQTMYFMRCETMNSKQADRCKIMISKKQPGGRWSEATELPAIINTGNSQTPRIMADGETMIFASNLLQPNKGGMDLYQTRFINNEWTKPVPLTFVNTAEDDQFVSVTGQGQYLLRDTKGERRNELTEYLFPADLKPRGVLRIDGRVNDPTIPVYVLVNDLNKDKLVYNARPDKDGTFTTFLVEGSIYELAIEPENGSVLYDSKLFDITEGFPRPFERYTATVKQAAENDEVSLNSISFETNTSSIEKTAAFTNEFRRFSRLLKSNPGMVAEIQIELHGYVEDSIQSSPDLTEMRIDSVEYYFDEIDSLGQLSTHDTIMAEYTYHNDRTVKQAEAIVEQLVALGCSRDGIAYVTAVKPEAILENRKLLVKAVLRRRQ</sequence>
<proteinExistence type="predicted"/>